<protein>
    <submittedName>
        <fullName evidence="2">Uncharacterized protein</fullName>
    </submittedName>
</protein>
<proteinExistence type="predicted"/>
<comment type="caution">
    <text evidence="2">The sequence shown here is derived from an EMBL/GenBank/DDBJ whole genome shotgun (WGS) entry which is preliminary data.</text>
</comment>
<gene>
    <name evidence="2" type="ORF">Pth03_78000</name>
</gene>
<name>A0A8J3Y278_9ACTN</name>
<accession>A0A8J3Y278</accession>
<dbReference type="EMBL" id="BOOR01000085">
    <property type="protein sequence ID" value="GII59411.1"/>
    <property type="molecule type" value="Genomic_DNA"/>
</dbReference>
<keyword evidence="3" id="KW-1185">Reference proteome</keyword>
<feature type="region of interest" description="Disordered" evidence="1">
    <location>
        <begin position="1"/>
        <end position="82"/>
    </location>
</feature>
<feature type="compositionally biased region" description="Basic and acidic residues" evidence="1">
    <location>
        <begin position="71"/>
        <end position="82"/>
    </location>
</feature>
<feature type="compositionally biased region" description="Basic and acidic residues" evidence="1">
    <location>
        <begin position="11"/>
        <end position="20"/>
    </location>
</feature>
<reference evidence="2" key="1">
    <citation type="submission" date="2021-01" db="EMBL/GenBank/DDBJ databases">
        <title>Whole genome shotgun sequence of Planotetraspora thailandica NBRC 104271.</title>
        <authorList>
            <person name="Komaki H."/>
            <person name="Tamura T."/>
        </authorList>
    </citation>
    <scope>NUCLEOTIDE SEQUENCE</scope>
    <source>
        <strain evidence="2">NBRC 104271</strain>
    </source>
</reference>
<evidence type="ECO:0000256" key="1">
    <source>
        <dbReference type="SAM" id="MobiDB-lite"/>
    </source>
</evidence>
<dbReference type="Proteomes" id="UP000605992">
    <property type="component" value="Unassembled WGS sequence"/>
</dbReference>
<organism evidence="2 3">
    <name type="scientific">Planotetraspora thailandica</name>
    <dbReference type="NCBI Taxonomy" id="487172"/>
    <lineage>
        <taxon>Bacteria</taxon>
        <taxon>Bacillati</taxon>
        <taxon>Actinomycetota</taxon>
        <taxon>Actinomycetes</taxon>
        <taxon>Streptosporangiales</taxon>
        <taxon>Streptosporangiaceae</taxon>
        <taxon>Planotetraspora</taxon>
    </lineage>
</organism>
<dbReference type="AlphaFoldDB" id="A0A8J3Y278"/>
<sequence length="82" mass="8941">MCPGQQPPTDKGPEVLRYQRPDPGAPTKGDTIMARSESTWGSGTPGKVRSENTSKDWRHGSNVDRVQTGTSERKTEGKDGKK</sequence>
<evidence type="ECO:0000313" key="2">
    <source>
        <dbReference type="EMBL" id="GII59411.1"/>
    </source>
</evidence>
<evidence type="ECO:0000313" key="3">
    <source>
        <dbReference type="Proteomes" id="UP000605992"/>
    </source>
</evidence>
<feature type="compositionally biased region" description="Basic and acidic residues" evidence="1">
    <location>
        <begin position="48"/>
        <end position="62"/>
    </location>
</feature>